<evidence type="ECO:0000256" key="1">
    <source>
        <dbReference type="ARBA" id="ARBA00006484"/>
    </source>
</evidence>
<protein>
    <submittedName>
        <fullName evidence="3">SDR family oxidoreductase</fullName>
    </submittedName>
</protein>
<dbReference type="PANTHER" id="PTHR43639">
    <property type="entry name" value="OXIDOREDUCTASE, SHORT-CHAIN DEHYDROGENASE/REDUCTASE FAMILY (AFU_ORTHOLOGUE AFUA_5G02870)"/>
    <property type="match status" value="1"/>
</dbReference>
<name>A0A951PTU2_9CYAN</name>
<organism evidence="3 4">
    <name type="scientific">Symplocastrum torsivum CPER-KK1</name>
    <dbReference type="NCBI Taxonomy" id="450513"/>
    <lineage>
        <taxon>Bacteria</taxon>
        <taxon>Bacillati</taxon>
        <taxon>Cyanobacteriota</taxon>
        <taxon>Cyanophyceae</taxon>
        <taxon>Oscillatoriophycideae</taxon>
        <taxon>Oscillatoriales</taxon>
        <taxon>Microcoleaceae</taxon>
        <taxon>Symplocastrum</taxon>
    </lineage>
</organism>
<dbReference type="InterPro" id="IPR002347">
    <property type="entry name" value="SDR_fam"/>
</dbReference>
<dbReference type="SUPFAM" id="SSF51735">
    <property type="entry name" value="NAD(P)-binding Rossmann-fold domains"/>
    <property type="match status" value="1"/>
</dbReference>
<comment type="similarity">
    <text evidence="1">Belongs to the short-chain dehydrogenases/reductases (SDR) family.</text>
</comment>
<proteinExistence type="inferred from homology"/>
<comment type="caution">
    <text evidence="3">The sequence shown here is derived from an EMBL/GenBank/DDBJ whole genome shotgun (WGS) entry which is preliminary data.</text>
</comment>
<reference evidence="3" key="2">
    <citation type="journal article" date="2022" name="Microbiol. Resour. Announc.">
        <title>Metagenome Sequencing to Explore Phylogenomics of Terrestrial Cyanobacteria.</title>
        <authorList>
            <person name="Ward R.D."/>
            <person name="Stajich J.E."/>
            <person name="Johansen J.R."/>
            <person name="Huntemann M."/>
            <person name="Clum A."/>
            <person name="Foster B."/>
            <person name="Foster B."/>
            <person name="Roux S."/>
            <person name="Palaniappan K."/>
            <person name="Varghese N."/>
            <person name="Mukherjee S."/>
            <person name="Reddy T.B.K."/>
            <person name="Daum C."/>
            <person name="Copeland A."/>
            <person name="Chen I.A."/>
            <person name="Ivanova N.N."/>
            <person name="Kyrpides N.C."/>
            <person name="Shapiro N."/>
            <person name="Eloe-Fadrosh E.A."/>
            <person name="Pietrasiak N."/>
        </authorList>
    </citation>
    <scope>NUCLEOTIDE SEQUENCE</scope>
    <source>
        <strain evidence="3">CPER-KK1</strain>
    </source>
</reference>
<dbReference type="PRINTS" id="PR00081">
    <property type="entry name" value="GDHRDH"/>
</dbReference>
<dbReference type="Gene3D" id="3.40.50.720">
    <property type="entry name" value="NAD(P)-binding Rossmann-like Domain"/>
    <property type="match status" value="1"/>
</dbReference>
<dbReference type="EMBL" id="JAHHIF010000082">
    <property type="protein sequence ID" value="MBW4549086.1"/>
    <property type="molecule type" value="Genomic_DNA"/>
</dbReference>
<dbReference type="Proteomes" id="UP000753908">
    <property type="component" value="Unassembled WGS sequence"/>
</dbReference>
<dbReference type="GO" id="GO:0016491">
    <property type="term" value="F:oxidoreductase activity"/>
    <property type="evidence" value="ECO:0007669"/>
    <property type="project" value="UniProtKB-KW"/>
</dbReference>
<evidence type="ECO:0000256" key="2">
    <source>
        <dbReference type="ARBA" id="ARBA00023002"/>
    </source>
</evidence>
<evidence type="ECO:0000313" key="4">
    <source>
        <dbReference type="Proteomes" id="UP000753908"/>
    </source>
</evidence>
<dbReference type="InterPro" id="IPR036291">
    <property type="entry name" value="NAD(P)-bd_dom_sf"/>
</dbReference>
<dbReference type="Pfam" id="PF13561">
    <property type="entry name" value="adh_short_C2"/>
    <property type="match status" value="1"/>
</dbReference>
<keyword evidence="2" id="KW-0560">Oxidoreductase</keyword>
<gene>
    <name evidence="3" type="ORF">KME25_32480</name>
</gene>
<dbReference type="AlphaFoldDB" id="A0A951PTU2"/>
<reference evidence="3" key="1">
    <citation type="submission" date="2021-05" db="EMBL/GenBank/DDBJ databases">
        <authorList>
            <person name="Pietrasiak N."/>
            <person name="Ward R."/>
            <person name="Stajich J.E."/>
            <person name="Kurbessoian T."/>
        </authorList>
    </citation>
    <scope>NUCLEOTIDE SEQUENCE</scope>
    <source>
        <strain evidence="3">CPER-KK1</strain>
    </source>
</reference>
<evidence type="ECO:0000313" key="3">
    <source>
        <dbReference type="EMBL" id="MBW4549086.1"/>
    </source>
</evidence>
<sequence>MINTASIRGIEHTGRQGVMAYSAAKAAVINFTKTLTKEVAQNITVNAVAPGFVYTPNHEAMPKEMTNEFIEETLIKRFISDTEIGEAFIYLVGANAVTGEVLVVDGGFTLK</sequence>
<accession>A0A951PTU2</accession>
<dbReference type="PANTHER" id="PTHR43639:SF1">
    <property type="entry name" value="SHORT-CHAIN DEHYDROGENASE_REDUCTASE FAMILY PROTEIN"/>
    <property type="match status" value="1"/>
</dbReference>